<comment type="caution">
    <text evidence="1">The sequence shown here is derived from an EMBL/GenBank/DDBJ whole genome shotgun (WGS) entry which is preliminary data.</text>
</comment>
<name>A0A7D9EQ79_PARCT</name>
<sequence>MSRTLVYWLFFFSNLFIVAKSCSETQCFRKENDVSRKFQLLLAEEGVRIVYFKLDLTTSDSYNSMHPDRIIPTRWTWARSNSEPLLSLSYDYDVLSVGLLKNQEKDLTLDFTSTQSQCLKALNSSCQDLEIARALLDIANTSPNKALKIKTDVVCFRVLREHWFGIGSHFKYQCCKENMLDNGNGTSISCNVRVSESKWLAVFNAILAILVGVTVLYWPWIFCVLPSSFFSDENHRAPQNHVESGASCVASASSRNIRLDDYSPITLQIFLEKLGDLYPNNILDLRVKLSLVWFGFIPILFYIKLLLYVIIKSGTLDETSRKLLFQVADFYFFVFNMKRPLVYLLFVMPFFVIPCVAIFLVPTQIDCSSVIEEISKSPKKFKKNLEDIKTICRMLLKKILNSLSKSDVLGNSTCVKRSVASIYSVAYIILVVPICTVTAFVILLIISVLCLARFSPYLVFLSYLLGSTSKFSFHHRILLFYSTFSATILATFSCQFAVRMLGFVIMGIILNAEFVIPYMTFAFVVGRNIYLCFCNTQSKYKELKDIIAKKWPKDGDTMPEKLFWLVSDEVLPIEMLLLFCRILAIVVFLSIALTAILLFKVTYGASAIVPTLSVFISGKFSELFFTGITTTQSSFVGSENISFEEKIGSVVQKYIANENDTSETTEMKMPCFSVCFPKL</sequence>
<gene>
    <name evidence="1" type="ORF">PACLA_8A063239</name>
</gene>
<reference evidence="1" key="1">
    <citation type="submission" date="2020-04" db="EMBL/GenBank/DDBJ databases">
        <authorList>
            <person name="Alioto T."/>
            <person name="Alioto T."/>
            <person name="Gomez Garrido J."/>
        </authorList>
    </citation>
    <scope>NUCLEOTIDE SEQUENCE</scope>
    <source>
        <strain evidence="1">A484AB</strain>
    </source>
</reference>
<dbReference type="AlphaFoldDB" id="A0A7D9EQ79"/>
<evidence type="ECO:0000313" key="1">
    <source>
        <dbReference type="EMBL" id="CAB4015262.1"/>
    </source>
</evidence>
<protein>
    <submittedName>
        <fullName evidence="1">Uncharacterized protein</fullName>
    </submittedName>
</protein>
<keyword evidence="2" id="KW-1185">Reference proteome</keyword>
<proteinExistence type="predicted"/>
<accession>A0A7D9EQ79</accession>
<dbReference type="Proteomes" id="UP001152795">
    <property type="component" value="Unassembled WGS sequence"/>
</dbReference>
<evidence type="ECO:0000313" key="2">
    <source>
        <dbReference type="Proteomes" id="UP001152795"/>
    </source>
</evidence>
<dbReference type="EMBL" id="CACRXK020008650">
    <property type="protein sequence ID" value="CAB4015262.1"/>
    <property type="molecule type" value="Genomic_DNA"/>
</dbReference>
<dbReference type="OrthoDB" id="5965014at2759"/>
<organism evidence="1 2">
    <name type="scientific">Paramuricea clavata</name>
    <name type="common">Red gorgonian</name>
    <name type="synonym">Violescent sea-whip</name>
    <dbReference type="NCBI Taxonomy" id="317549"/>
    <lineage>
        <taxon>Eukaryota</taxon>
        <taxon>Metazoa</taxon>
        <taxon>Cnidaria</taxon>
        <taxon>Anthozoa</taxon>
        <taxon>Octocorallia</taxon>
        <taxon>Malacalcyonacea</taxon>
        <taxon>Plexauridae</taxon>
        <taxon>Paramuricea</taxon>
    </lineage>
</organism>